<evidence type="ECO:0000256" key="1">
    <source>
        <dbReference type="SAM" id="SignalP"/>
    </source>
</evidence>
<dbReference type="EMBL" id="MCBS01024461">
    <property type="protein sequence ID" value="RKF73370.1"/>
    <property type="molecule type" value="Genomic_DNA"/>
</dbReference>
<comment type="caution">
    <text evidence="2">The sequence shown here is derived from an EMBL/GenBank/DDBJ whole genome shotgun (WGS) entry which is preliminary data.</text>
</comment>
<evidence type="ECO:0000313" key="3">
    <source>
        <dbReference type="Proteomes" id="UP000285326"/>
    </source>
</evidence>
<gene>
    <name evidence="2" type="ORF">GcM1_c1622o21</name>
</gene>
<keyword evidence="1" id="KW-0732">Signal</keyword>
<evidence type="ECO:0000313" key="2">
    <source>
        <dbReference type="EMBL" id="RKF73370.1"/>
    </source>
</evidence>
<proteinExistence type="predicted"/>
<sequence>MIFLISLSFLVPWTGELSVSLSTKLQSSLRWPLSMTFSLTVNNFSSGW</sequence>
<feature type="chain" id="PRO_5019445451" evidence="1">
    <location>
        <begin position="16"/>
        <end position="48"/>
    </location>
</feature>
<protein>
    <submittedName>
        <fullName evidence="2">Uncharacterized protein</fullName>
    </submittedName>
</protein>
<dbReference type="AlphaFoldDB" id="A0A420IFQ2"/>
<organism evidence="2 3">
    <name type="scientific">Golovinomyces cichoracearum</name>
    <dbReference type="NCBI Taxonomy" id="62708"/>
    <lineage>
        <taxon>Eukaryota</taxon>
        <taxon>Fungi</taxon>
        <taxon>Dikarya</taxon>
        <taxon>Ascomycota</taxon>
        <taxon>Pezizomycotina</taxon>
        <taxon>Leotiomycetes</taxon>
        <taxon>Erysiphales</taxon>
        <taxon>Erysiphaceae</taxon>
        <taxon>Golovinomyces</taxon>
    </lineage>
</organism>
<accession>A0A420IFQ2</accession>
<dbReference type="Proteomes" id="UP000285326">
    <property type="component" value="Unassembled WGS sequence"/>
</dbReference>
<reference evidence="2 3" key="1">
    <citation type="journal article" date="2018" name="BMC Genomics">
        <title>Comparative genome analyses reveal sequence features reflecting distinct modes of host-adaptation between dicot and monocot powdery mildew.</title>
        <authorList>
            <person name="Wu Y."/>
            <person name="Ma X."/>
            <person name="Pan Z."/>
            <person name="Kale S.D."/>
            <person name="Song Y."/>
            <person name="King H."/>
            <person name="Zhang Q."/>
            <person name="Presley C."/>
            <person name="Deng X."/>
            <person name="Wei C.I."/>
            <person name="Xiao S."/>
        </authorList>
    </citation>
    <scope>NUCLEOTIDE SEQUENCE [LARGE SCALE GENOMIC DNA]</scope>
    <source>
        <strain evidence="2">UMSG1</strain>
    </source>
</reference>
<feature type="signal peptide" evidence="1">
    <location>
        <begin position="1"/>
        <end position="15"/>
    </location>
</feature>
<name>A0A420IFQ2_9PEZI</name>